<feature type="compositionally biased region" description="Basic and acidic residues" evidence="1">
    <location>
        <begin position="105"/>
        <end position="127"/>
    </location>
</feature>
<feature type="region of interest" description="Disordered" evidence="1">
    <location>
        <begin position="225"/>
        <end position="253"/>
    </location>
</feature>
<dbReference type="Proteomes" id="UP001153269">
    <property type="component" value="Unassembled WGS sequence"/>
</dbReference>
<dbReference type="EMBL" id="CADEAL010004152">
    <property type="protein sequence ID" value="CAB1452998.1"/>
    <property type="molecule type" value="Genomic_DNA"/>
</dbReference>
<feature type="compositionally biased region" description="Basic and acidic residues" evidence="1">
    <location>
        <begin position="241"/>
        <end position="253"/>
    </location>
</feature>
<feature type="compositionally biased region" description="Polar residues" evidence="1">
    <location>
        <begin position="1"/>
        <end position="10"/>
    </location>
</feature>
<feature type="compositionally biased region" description="Basic and acidic residues" evidence="1">
    <location>
        <begin position="153"/>
        <end position="167"/>
    </location>
</feature>
<feature type="region of interest" description="Disordered" evidence="1">
    <location>
        <begin position="92"/>
        <end position="180"/>
    </location>
</feature>
<proteinExistence type="predicted"/>
<reference evidence="2" key="1">
    <citation type="submission" date="2020-03" db="EMBL/GenBank/DDBJ databases">
        <authorList>
            <person name="Weist P."/>
        </authorList>
    </citation>
    <scope>NUCLEOTIDE SEQUENCE</scope>
</reference>
<dbReference type="AlphaFoldDB" id="A0A9N7Z288"/>
<name>A0A9N7Z288_PLEPL</name>
<feature type="region of interest" description="Disordered" evidence="1">
    <location>
        <begin position="1"/>
        <end position="33"/>
    </location>
</feature>
<gene>
    <name evidence="2" type="ORF">PLEPLA_LOCUS40748</name>
</gene>
<comment type="caution">
    <text evidence="2">The sequence shown here is derived from an EMBL/GenBank/DDBJ whole genome shotgun (WGS) entry which is preliminary data.</text>
</comment>
<organism evidence="2 3">
    <name type="scientific">Pleuronectes platessa</name>
    <name type="common">European plaice</name>
    <dbReference type="NCBI Taxonomy" id="8262"/>
    <lineage>
        <taxon>Eukaryota</taxon>
        <taxon>Metazoa</taxon>
        <taxon>Chordata</taxon>
        <taxon>Craniata</taxon>
        <taxon>Vertebrata</taxon>
        <taxon>Euteleostomi</taxon>
        <taxon>Actinopterygii</taxon>
        <taxon>Neopterygii</taxon>
        <taxon>Teleostei</taxon>
        <taxon>Neoteleostei</taxon>
        <taxon>Acanthomorphata</taxon>
        <taxon>Carangaria</taxon>
        <taxon>Pleuronectiformes</taxon>
        <taxon>Pleuronectoidei</taxon>
        <taxon>Pleuronectidae</taxon>
        <taxon>Pleuronectes</taxon>
    </lineage>
</organism>
<keyword evidence="3" id="KW-1185">Reference proteome</keyword>
<evidence type="ECO:0000313" key="3">
    <source>
        <dbReference type="Proteomes" id="UP001153269"/>
    </source>
</evidence>
<sequence>MREWGTQQEMQVDEEEVRKSPPTLPSSHQVNFTQSLEKSQEVKWGLGTVPSVEVLDFLTLAAPVAAPRLLLFEAWAAPAHLVTGWEWAAGGKRDPSRLGNRSPTHLHDVGGIESRSERSASPKDQRTSPHLLYLSAPTERHKEGAANPCWGERGGEEGEEGGEKESKQAGQGLRWRAGGGVDGWRERKEARALRVNAGRARARSCDIGGSAPKILMMQKQKFGGKCEAAPRGDSMGGQRGGEGKRRAEEMEGE</sequence>
<evidence type="ECO:0000256" key="1">
    <source>
        <dbReference type="SAM" id="MobiDB-lite"/>
    </source>
</evidence>
<evidence type="ECO:0000313" key="2">
    <source>
        <dbReference type="EMBL" id="CAB1452998.1"/>
    </source>
</evidence>
<protein>
    <submittedName>
        <fullName evidence="2">Uncharacterized protein</fullName>
    </submittedName>
</protein>
<accession>A0A9N7Z288</accession>